<dbReference type="Gene3D" id="2.40.128.110">
    <property type="entry name" value="Lipid/polyisoprenoid-binding, YceI-like"/>
    <property type="match status" value="1"/>
</dbReference>
<reference evidence="4" key="1">
    <citation type="submission" date="2016-10" db="EMBL/GenBank/DDBJ databases">
        <authorList>
            <person name="Varghese N."/>
            <person name="Submissions S."/>
        </authorList>
    </citation>
    <scope>NUCLEOTIDE SEQUENCE [LARGE SCALE GENOMIC DNA]</scope>
    <source>
        <strain evidence="4">Gh-48</strain>
    </source>
</reference>
<dbReference type="Pfam" id="PF04264">
    <property type="entry name" value="YceI"/>
    <property type="match status" value="1"/>
</dbReference>
<dbReference type="STRING" id="551995.SAMN05192574_1011013"/>
<keyword evidence="4" id="KW-1185">Reference proteome</keyword>
<dbReference type="Proteomes" id="UP000198942">
    <property type="component" value="Unassembled WGS sequence"/>
</dbReference>
<accession>A0A1H8BR81</accession>
<dbReference type="AlphaFoldDB" id="A0A1H8BR81"/>
<dbReference type="InterPro" id="IPR036761">
    <property type="entry name" value="TTHA0802/YceI-like_sf"/>
</dbReference>
<evidence type="ECO:0000256" key="1">
    <source>
        <dbReference type="SAM" id="SignalP"/>
    </source>
</evidence>
<dbReference type="RefSeq" id="WP_091208420.1">
    <property type="nucleotide sequence ID" value="NZ_FOCL01000001.1"/>
</dbReference>
<dbReference type="InterPro" id="IPR007372">
    <property type="entry name" value="Lipid/polyisoprenoid-bd_YceI"/>
</dbReference>
<name>A0A1H8BR81_9SPHI</name>
<dbReference type="PANTHER" id="PTHR34406:SF1">
    <property type="entry name" value="PROTEIN YCEI"/>
    <property type="match status" value="1"/>
</dbReference>
<keyword evidence="1" id="KW-0732">Signal</keyword>
<evidence type="ECO:0000313" key="3">
    <source>
        <dbReference type="EMBL" id="SEM85380.1"/>
    </source>
</evidence>
<organism evidence="3 4">
    <name type="scientific">Mucilaginibacter gossypiicola</name>
    <dbReference type="NCBI Taxonomy" id="551995"/>
    <lineage>
        <taxon>Bacteria</taxon>
        <taxon>Pseudomonadati</taxon>
        <taxon>Bacteroidota</taxon>
        <taxon>Sphingobacteriia</taxon>
        <taxon>Sphingobacteriales</taxon>
        <taxon>Sphingobacteriaceae</taxon>
        <taxon>Mucilaginibacter</taxon>
    </lineage>
</organism>
<feature type="chain" id="PRO_5011668851" evidence="1">
    <location>
        <begin position="21"/>
        <end position="222"/>
    </location>
</feature>
<proteinExistence type="predicted"/>
<evidence type="ECO:0000259" key="2">
    <source>
        <dbReference type="SMART" id="SM00867"/>
    </source>
</evidence>
<feature type="domain" description="Lipid/polyisoprenoid-binding YceI-like" evidence="2">
    <location>
        <begin position="50"/>
        <end position="220"/>
    </location>
</feature>
<dbReference type="EMBL" id="FOCL01000001">
    <property type="protein sequence ID" value="SEM85380.1"/>
    <property type="molecule type" value="Genomic_DNA"/>
</dbReference>
<dbReference type="OrthoDB" id="951410at2"/>
<dbReference type="SUPFAM" id="SSF101874">
    <property type="entry name" value="YceI-like"/>
    <property type="match status" value="1"/>
</dbReference>
<dbReference type="SMART" id="SM00867">
    <property type="entry name" value="YceI"/>
    <property type="match status" value="1"/>
</dbReference>
<evidence type="ECO:0000313" key="4">
    <source>
        <dbReference type="Proteomes" id="UP000198942"/>
    </source>
</evidence>
<gene>
    <name evidence="3" type="ORF">SAMN05192574_1011013</name>
</gene>
<dbReference type="PANTHER" id="PTHR34406">
    <property type="entry name" value="PROTEIN YCEI"/>
    <property type="match status" value="1"/>
</dbReference>
<protein>
    <submittedName>
        <fullName evidence="3">Polyisoprenoid-binding protein YceI</fullName>
    </submittedName>
</protein>
<feature type="signal peptide" evidence="1">
    <location>
        <begin position="1"/>
        <end position="20"/>
    </location>
</feature>
<sequence length="222" mass="24107">MTKFSGAVLFTAFISLTAFTSSTIKTVKLTKGKSDIVKTADAKKKFKIASFKVDNEGSKLTWAAKKATGDHNGEVKISNGNFSVENNALKGGSFDIDLNTITDADLTDQAQNEKLVSTLKSETFFNTEKFPKANLVISSATKTGGNQYDVKGKLTIKGITNDVSFPATVAVNGKKLTASAKITVDRTKYDIKFRSKNFFENLGDKVIYDDFDLNVNLTANAQ</sequence>